<dbReference type="Pfam" id="PF17275">
    <property type="entry name" value="DUF5340"/>
    <property type="match status" value="1"/>
</dbReference>
<sequence length="75" mass="9014">MMQIPVPAHIHYETLLRVLERQTAAAVIQVDHASLEELQELMRTLRKAFSQQKHLEERWERQGLHLDPRWSYEQP</sequence>
<organism evidence="1 2">
    <name type="scientific">Gloeobacter morelensis MG652769</name>
    <dbReference type="NCBI Taxonomy" id="2781736"/>
    <lineage>
        <taxon>Bacteria</taxon>
        <taxon>Bacillati</taxon>
        <taxon>Cyanobacteriota</taxon>
        <taxon>Cyanophyceae</taxon>
        <taxon>Gloeobacterales</taxon>
        <taxon>Gloeobacteraceae</taxon>
        <taxon>Gloeobacter</taxon>
        <taxon>Gloeobacter morelensis</taxon>
    </lineage>
</organism>
<evidence type="ECO:0000313" key="1">
    <source>
        <dbReference type="EMBL" id="UFP94529.1"/>
    </source>
</evidence>
<protein>
    <submittedName>
        <fullName evidence="1">DUF5340 domain-containing protein</fullName>
    </submittedName>
</protein>
<gene>
    <name evidence="1" type="ORF">ISF26_22775</name>
</gene>
<dbReference type="EMBL" id="CP063845">
    <property type="protein sequence ID" value="UFP94529.1"/>
    <property type="molecule type" value="Genomic_DNA"/>
</dbReference>
<name>A0ABY3PLR7_9CYAN</name>
<evidence type="ECO:0000313" key="2">
    <source>
        <dbReference type="Proteomes" id="UP001054846"/>
    </source>
</evidence>
<reference evidence="1 2" key="1">
    <citation type="journal article" date="2021" name="Genome Biol. Evol.">
        <title>Complete Genome Sequencing of a Novel Gloeobacter Species from a Waterfall Cave in Mexico.</title>
        <authorList>
            <person name="Saw J.H."/>
            <person name="Cardona T."/>
            <person name="Montejano G."/>
        </authorList>
    </citation>
    <scope>NUCLEOTIDE SEQUENCE [LARGE SCALE GENOMIC DNA]</scope>
    <source>
        <strain evidence="1">MG652769</strain>
    </source>
</reference>
<accession>A0ABY3PLR7</accession>
<proteinExistence type="predicted"/>
<dbReference type="Proteomes" id="UP001054846">
    <property type="component" value="Chromosome"/>
</dbReference>
<dbReference type="InterPro" id="IPR035228">
    <property type="entry name" value="DUF5340"/>
</dbReference>
<keyword evidence="2" id="KW-1185">Reference proteome</keyword>
<dbReference type="RefSeq" id="WP_230841575.1">
    <property type="nucleotide sequence ID" value="NZ_CP063845.1"/>
</dbReference>